<feature type="region of interest" description="Disordered" evidence="1">
    <location>
        <begin position="65"/>
        <end position="97"/>
    </location>
</feature>
<protein>
    <submittedName>
        <fullName evidence="2">Uncharacterized protein</fullName>
    </submittedName>
</protein>
<evidence type="ECO:0000313" key="2">
    <source>
        <dbReference type="EMBL" id="VFJ69862.1"/>
    </source>
</evidence>
<organism evidence="2">
    <name type="scientific">Candidatus Kentrum sp. DK</name>
    <dbReference type="NCBI Taxonomy" id="2126562"/>
    <lineage>
        <taxon>Bacteria</taxon>
        <taxon>Pseudomonadati</taxon>
        <taxon>Pseudomonadota</taxon>
        <taxon>Gammaproteobacteria</taxon>
        <taxon>Candidatus Kentrum</taxon>
    </lineage>
</organism>
<feature type="compositionally biased region" description="Basic residues" evidence="1">
    <location>
        <begin position="81"/>
        <end position="97"/>
    </location>
</feature>
<dbReference type="EMBL" id="CAADEX010000257">
    <property type="protein sequence ID" value="VFJ69862.1"/>
    <property type="molecule type" value="Genomic_DNA"/>
</dbReference>
<proteinExistence type="predicted"/>
<sequence>MTEIRASVGILEGFLSGTTYHLSGRARLPPSFISRYFRLGRSLALPDRPITGSWVGSYENSPIPSSRQRLAGPRGQGWHATPHKFSRNRNRPPIKPKHSRGCVKCWGGIAYRPLCTTLSPLRREPEHCRDAIYRVSGKNHTQIRRDKSRLYRGQCRMVGGLPQSK</sequence>
<accession>A0A450TPK0</accession>
<evidence type="ECO:0000256" key="1">
    <source>
        <dbReference type="SAM" id="MobiDB-lite"/>
    </source>
</evidence>
<gene>
    <name evidence="2" type="ORF">BECKDK2373B_GA0170837_12571</name>
</gene>
<dbReference type="AlphaFoldDB" id="A0A450TPK0"/>
<reference evidence="2" key="1">
    <citation type="submission" date="2019-02" db="EMBL/GenBank/DDBJ databases">
        <authorList>
            <person name="Gruber-Vodicka R. H."/>
            <person name="Seah K. B. B."/>
        </authorList>
    </citation>
    <scope>NUCLEOTIDE SEQUENCE</scope>
    <source>
        <strain evidence="2">BECK_DK47</strain>
    </source>
</reference>
<name>A0A450TPK0_9GAMM</name>